<sequence length="43" mass="4968">VSLALKEFTKNAPLNEGDLLHHAWRITNVLVGKRPSPHREEHR</sequence>
<dbReference type="EMBL" id="BART01014270">
    <property type="protein sequence ID" value="GAG86814.1"/>
    <property type="molecule type" value="Genomic_DNA"/>
</dbReference>
<proteinExistence type="predicted"/>
<accession>X1AUY4</accession>
<feature type="non-terminal residue" evidence="1">
    <location>
        <position position="1"/>
    </location>
</feature>
<name>X1AUY4_9ZZZZ</name>
<protein>
    <submittedName>
        <fullName evidence="1">Uncharacterized protein</fullName>
    </submittedName>
</protein>
<dbReference type="AlphaFoldDB" id="X1AUY4"/>
<evidence type="ECO:0000313" key="1">
    <source>
        <dbReference type="EMBL" id="GAG86814.1"/>
    </source>
</evidence>
<organism evidence="1">
    <name type="scientific">marine sediment metagenome</name>
    <dbReference type="NCBI Taxonomy" id="412755"/>
    <lineage>
        <taxon>unclassified sequences</taxon>
        <taxon>metagenomes</taxon>
        <taxon>ecological metagenomes</taxon>
    </lineage>
</organism>
<gene>
    <name evidence="1" type="ORF">S01H4_28596</name>
</gene>
<reference evidence="1" key="1">
    <citation type="journal article" date="2014" name="Front. Microbiol.">
        <title>High frequency of phylogenetically diverse reductive dehalogenase-homologous genes in deep subseafloor sedimentary metagenomes.</title>
        <authorList>
            <person name="Kawai M."/>
            <person name="Futagami T."/>
            <person name="Toyoda A."/>
            <person name="Takaki Y."/>
            <person name="Nishi S."/>
            <person name="Hori S."/>
            <person name="Arai W."/>
            <person name="Tsubouchi T."/>
            <person name="Morono Y."/>
            <person name="Uchiyama I."/>
            <person name="Ito T."/>
            <person name="Fujiyama A."/>
            <person name="Inagaki F."/>
            <person name="Takami H."/>
        </authorList>
    </citation>
    <scope>NUCLEOTIDE SEQUENCE</scope>
    <source>
        <strain evidence="1">Expedition CK06-06</strain>
    </source>
</reference>
<comment type="caution">
    <text evidence="1">The sequence shown here is derived from an EMBL/GenBank/DDBJ whole genome shotgun (WGS) entry which is preliminary data.</text>
</comment>